<dbReference type="RefSeq" id="WP_340363779.1">
    <property type="nucleotide sequence ID" value="NZ_JBBKZV010000005.1"/>
</dbReference>
<dbReference type="EMBL" id="JBBKZV010000005">
    <property type="protein sequence ID" value="MEJ8822748.1"/>
    <property type="molecule type" value="Genomic_DNA"/>
</dbReference>
<protein>
    <submittedName>
        <fullName evidence="2">Phage holin family protein</fullName>
    </submittedName>
</protein>
<sequence length="120" mass="12903">MALLRRPELLFRHLANYAELFRSELSAMGSSLATRAAGAVVAILALLLALGLSGIAVMLGFLQGSWHWVLVAVPGAAWVLGLVGLLLALRSTVKEKVDDVKDELEADVRALRLIKEANDD</sequence>
<evidence type="ECO:0000313" key="2">
    <source>
        <dbReference type="EMBL" id="MEJ8822748.1"/>
    </source>
</evidence>
<keyword evidence="1" id="KW-1133">Transmembrane helix</keyword>
<keyword evidence="1" id="KW-0812">Transmembrane</keyword>
<keyword evidence="1" id="KW-0472">Membrane</keyword>
<comment type="caution">
    <text evidence="2">The sequence shown here is derived from an EMBL/GenBank/DDBJ whole genome shotgun (WGS) entry which is preliminary data.</text>
</comment>
<reference evidence="2 3" key="1">
    <citation type="submission" date="2024-03" db="EMBL/GenBank/DDBJ databases">
        <title>Novel species of the genus Variovorax.</title>
        <authorList>
            <person name="Liu Q."/>
            <person name="Xin Y.-H."/>
        </authorList>
    </citation>
    <scope>NUCLEOTIDE SEQUENCE [LARGE SCALE GENOMIC DNA]</scope>
    <source>
        <strain evidence="2 3">KACC 18501</strain>
    </source>
</reference>
<feature type="transmembrane region" description="Helical" evidence="1">
    <location>
        <begin position="68"/>
        <end position="89"/>
    </location>
</feature>
<accession>A0ABU8VYS2</accession>
<gene>
    <name evidence="2" type="ORF">WKW80_12010</name>
</gene>
<evidence type="ECO:0000256" key="1">
    <source>
        <dbReference type="SAM" id="Phobius"/>
    </source>
</evidence>
<organism evidence="2 3">
    <name type="scientific">Variovorax humicola</name>
    <dbReference type="NCBI Taxonomy" id="1769758"/>
    <lineage>
        <taxon>Bacteria</taxon>
        <taxon>Pseudomonadati</taxon>
        <taxon>Pseudomonadota</taxon>
        <taxon>Betaproteobacteria</taxon>
        <taxon>Burkholderiales</taxon>
        <taxon>Comamonadaceae</taxon>
        <taxon>Variovorax</taxon>
    </lineage>
</organism>
<name>A0ABU8VYS2_9BURK</name>
<evidence type="ECO:0000313" key="3">
    <source>
        <dbReference type="Proteomes" id="UP001363010"/>
    </source>
</evidence>
<feature type="transmembrane region" description="Helical" evidence="1">
    <location>
        <begin position="36"/>
        <end position="62"/>
    </location>
</feature>
<proteinExistence type="predicted"/>
<keyword evidence="3" id="KW-1185">Reference proteome</keyword>
<dbReference type="Proteomes" id="UP001363010">
    <property type="component" value="Unassembled WGS sequence"/>
</dbReference>